<dbReference type="Proteomes" id="UP000198751">
    <property type="component" value="Chromosome I"/>
</dbReference>
<reference evidence="3" key="1">
    <citation type="submission" date="2016-10" db="EMBL/GenBank/DDBJ databases">
        <authorList>
            <person name="Varghese N."/>
            <person name="Submissions S."/>
        </authorList>
    </citation>
    <scope>NUCLEOTIDE SEQUENCE [LARGE SCALE GENOMIC DNA]</scope>
    <source>
        <strain evidence="3">IMMIB L-1606</strain>
    </source>
</reference>
<name>A0A1H2BHX0_9MICC</name>
<sequence>MGTARTHSRIVRRETHSSRAGLSAATAVLLLVAFLWLGTESVLALLGQDALVASPGRLADAAATAPQTTQPAELTAAGVAAAVLGLTLLVAALKGGRKGRRAMDGDRAAVVVDDQVIAAAVSRRVQLTAQLAPEQVATTISRARAQVAIRPTSGAPLDREAVTRAAEKEIASCRLGRKLSTDIRIATEGALGR</sequence>
<proteinExistence type="predicted"/>
<dbReference type="EMBL" id="LT629779">
    <property type="protein sequence ID" value="SDT57841.1"/>
    <property type="molecule type" value="Genomic_DNA"/>
</dbReference>
<keyword evidence="3" id="KW-1185">Reference proteome</keyword>
<keyword evidence="1" id="KW-0472">Membrane</keyword>
<keyword evidence="1" id="KW-0812">Transmembrane</keyword>
<dbReference type="OrthoDB" id="4951169at2"/>
<organism evidence="2 3">
    <name type="scientific">Pseudarthrobacter equi</name>
    <dbReference type="NCBI Taxonomy" id="728066"/>
    <lineage>
        <taxon>Bacteria</taxon>
        <taxon>Bacillati</taxon>
        <taxon>Actinomycetota</taxon>
        <taxon>Actinomycetes</taxon>
        <taxon>Micrococcales</taxon>
        <taxon>Micrococcaceae</taxon>
        <taxon>Pseudarthrobacter</taxon>
    </lineage>
</organism>
<dbReference type="RefSeq" id="WP_091723143.1">
    <property type="nucleotide sequence ID" value="NZ_LT629779.1"/>
</dbReference>
<keyword evidence="1" id="KW-1133">Transmembrane helix</keyword>
<gene>
    <name evidence="2" type="ORF">SAMN04489743_3707</name>
</gene>
<accession>A0A1H2BHX0</accession>
<evidence type="ECO:0000313" key="2">
    <source>
        <dbReference type="EMBL" id="SDT57841.1"/>
    </source>
</evidence>
<evidence type="ECO:0000256" key="1">
    <source>
        <dbReference type="SAM" id="Phobius"/>
    </source>
</evidence>
<feature type="transmembrane region" description="Helical" evidence="1">
    <location>
        <begin position="20"/>
        <end position="38"/>
    </location>
</feature>
<dbReference type="AlphaFoldDB" id="A0A1H2BHX0"/>
<feature type="transmembrane region" description="Helical" evidence="1">
    <location>
        <begin position="74"/>
        <end position="93"/>
    </location>
</feature>
<evidence type="ECO:0000313" key="3">
    <source>
        <dbReference type="Proteomes" id="UP000198751"/>
    </source>
</evidence>
<protein>
    <recommendedName>
        <fullName evidence="4">Alkaline shock response membrane anchor protein AmaP</fullName>
    </recommendedName>
</protein>
<evidence type="ECO:0008006" key="4">
    <source>
        <dbReference type="Google" id="ProtNLM"/>
    </source>
</evidence>